<keyword evidence="4" id="KW-1185">Reference proteome</keyword>
<keyword evidence="2" id="KW-0472">Membrane</keyword>
<keyword evidence="2" id="KW-1133">Transmembrane helix</keyword>
<dbReference type="AlphaFoldDB" id="A0A8P4K160"/>
<feature type="region of interest" description="Disordered" evidence="1">
    <location>
        <begin position="309"/>
        <end position="328"/>
    </location>
</feature>
<feature type="compositionally biased region" description="Basic and acidic residues" evidence="1">
    <location>
        <begin position="525"/>
        <end position="537"/>
    </location>
</feature>
<evidence type="ECO:0000256" key="2">
    <source>
        <dbReference type="SAM" id="Phobius"/>
    </source>
</evidence>
<feature type="compositionally biased region" description="Low complexity" evidence="1">
    <location>
        <begin position="539"/>
        <end position="558"/>
    </location>
</feature>
<keyword evidence="2" id="KW-0812">Transmembrane</keyword>
<accession>A0A8P4K160</accession>
<protein>
    <recommendedName>
        <fullName evidence="5">A-kinase anchor protein 2 C-terminal domain-containing protein</fullName>
    </recommendedName>
</protein>
<organism evidence="3 4">
    <name type="scientific">Dicentrarchus labrax</name>
    <name type="common">European seabass</name>
    <name type="synonym">Morone labrax</name>
    <dbReference type="NCBI Taxonomy" id="13489"/>
    <lineage>
        <taxon>Eukaryota</taxon>
        <taxon>Metazoa</taxon>
        <taxon>Chordata</taxon>
        <taxon>Craniata</taxon>
        <taxon>Vertebrata</taxon>
        <taxon>Euteleostomi</taxon>
        <taxon>Actinopterygii</taxon>
        <taxon>Neopterygii</taxon>
        <taxon>Teleostei</taxon>
        <taxon>Neoteleostei</taxon>
        <taxon>Acanthomorphata</taxon>
        <taxon>Eupercaria</taxon>
        <taxon>Moronidae</taxon>
        <taxon>Dicentrarchus</taxon>
    </lineage>
</organism>
<dbReference type="Proteomes" id="UP000694389">
    <property type="component" value="Unassembled WGS sequence"/>
</dbReference>
<reference evidence="3" key="2">
    <citation type="submission" date="2025-09" db="UniProtKB">
        <authorList>
            <consortium name="Ensembl"/>
        </authorList>
    </citation>
    <scope>IDENTIFICATION</scope>
</reference>
<evidence type="ECO:0000313" key="3">
    <source>
        <dbReference type="Ensembl" id="ENSDLAP00005066520.1"/>
    </source>
</evidence>
<dbReference type="InterPro" id="IPR042779">
    <property type="entry name" value="MISP/MISP3-like"/>
</dbReference>
<sequence>MDSTPRRWVLKPLSPLLQPSDLRTITSPTRTDGLDWVDPVFTSNSISVARSQSSVVISSQQDDRSRDVVVQARQAAVSQDGGSTSDEWHPSSPSIPSSPSSSSGSHCGFYSFVEDPTSPEAELNEAWMVSPQRQTQLATLKEDKGFKLQTYTSSRKPESLFSESNGDTQYKVDLSDGIKVVQKEEEKELRKEIIRSQAPKKNPTFKDQLSALENLDLSRSTNKLIDGFSVSYSPSSSRPELHRTADSGTIDKEQINFSAARKQFLKMEQEQLRALLNPLRSSKTHLNASLQPDLDASSSSQVETYRMEMSEDTTQFKPSEDEETNPKSKMTVCRTEESLSQQSSVFDDLDSGLEELSVEVGGGYTSDEGVFNDNTQQDNRSDYETPIEREIRLVQEREENLRRSRGLKHSVSRAEMVEIKTKRLQSPLTPVKAKEKSRVSFIIQRELQKENQRKEEPQQQGRYGLDPPQELEHIQKEFDQQDEDKRTEERPGKVFLSPCCPHRHPEETELYISRMSSAPSSFSVRDSDFPRGLHQDRITSSSSSSLSSPTPLPDTTLTMPRSWRKNLESTGLQSSGQRAPDFIEKEIEEVLKREQELRELRESRDETDHQLFSPAPLVEQATKMAVSQFYPPVSTDKLVSVSSPRPFVRLPSISLITAQPWTSSTPRPSSPSRPISSSSSSSSFPVVVRPVPPPLRGLTETLLQDFEERRVQLKLEESSYAGIQPVDDVNNEVQPDFSPLQHLVLLVCLFVSLLLCLLVFLFLCLICFQVVESTRVIRHKNQRALRWEAGMFANQEEQ</sequence>
<feature type="compositionally biased region" description="Basic and acidic residues" evidence="1">
    <location>
        <begin position="446"/>
        <end position="457"/>
    </location>
</feature>
<feature type="region of interest" description="Disordered" evidence="1">
    <location>
        <begin position="660"/>
        <end position="686"/>
    </location>
</feature>
<dbReference type="GeneTree" id="ENSGT00940000154739"/>
<dbReference type="PANTHER" id="PTHR18839:SF0">
    <property type="entry name" value="MITOTIC INTERACTOR AND SUBSTRATE OF PLK1 ISOFORM X1-RELATED"/>
    <property type="match status" value="1"/>
</dbReference>
<evidence type="ECO:0000313" key="4">
    <source>
        <dbReference type="Proteomes" id="UP000694389"/>
    </source>
</evidence>
<proteinExistence type="predicted"/>
<feature type="compositionally biased region" description="Low complexity" evidence="1">
    <location>
        <begin position="90"/>
        <end position="105"/>
    </location>
</feature>
<name>A0A8P4K160_DICLA</name>
<dbReference type="PANTHER" id="PTHR18839">
    <property type="entry name" value="MITOTIC INTERACTOR AND SUBSTRATE OF PLK1 MISP FAMILY MEMBER"/>
    <property type="match status" value="1"/>
</dbReference>
<feature type="compositionally biased region" description="Low complexity" evidence="1">
    <location>
        <begin position="663"/>
        <end position="686"/>
    </location>
</feature>
<feature type="region of interest" description="Disordered" evidence="1">
    <location>
        <begin position="445"/>
        <end position="502"/>
    </location>
</feature>
<feature type="region of interest" description="Disordered" evidence="1">
    <location>
        <begin position="520"/>
        <end position="561"/>
    </location>
</feature>
<feature type="transmembrane region" description="Helical" evidence="2">
    <location>
        <begin position="743"/>
        <end position="771"/>
    </location>
</feature>
<evidence type="ECO:0008006" key="5">
    <source>
        <dbReference type="Google" id="ProtNLM"/>
    </source>
</evidence>
<feature type="compositionally biased region" description="Basic and acidic residues" evidence="1">
    <location>
        <begin position="470"/>
        <end position="492"/>
    </location>
</feature>
<evidence type="ECO:0000256" key="1">
    <source>
        <dbReference type="SAM" id="MobiDB-lite"/>
    </source>
</evidence>
<reference evidence="3" key="1">
    <citation type="submission" date="2025-08" db="UniProtKB">
        <authorList>
            <consortium name="Ensembl"/>
        </authorList>
    </citation>
    <scope>IDENTIFICATION</scope>
</reference>
<feature type="region of interest" description="Disordered" evidence="1">
    <location>
        <begin position="73"/>
        <end position="114"/>
    </location>
</feature>
<dbReference type="Ensembl" id="ENSDLAT00005074734.1">
    <property type="protein sequence ID" value="ENSDLAP00005066520.1"/>
    <property type="gene ID" value="ENSDLAG00005031705.1"/>
</dbReference>